<dbReference type="InterPro" id="IPR017087">
    <property type="entry name" value="UCP037004"/>
</dbReference>
<dbReference type="InterPro" id="IPR007553">
    <property type="entry name" value="2-thiour_desulf"/>
</dbReference>
<gene>
    <name evidence="2" type="ORF">LF65_03069</name>
</gene>
<evidence type="ECO:0000313" key="2">
    <source>
        <dbReference type="EMBL" id="AJG99636.1"/>
    </source>
</evidence>
<dbReference type="RefSeq" id="WP_041897154.1">
    <property type="nucleotide sequence ID" value="NZ_CP010086.2"/>
</dbReference>
<dbReference type="InterPro" id="IPR013560">
    <property type="entry name" value="DUF1722"/>
</dbReference>
<dbReference type="Pfam" id="PF08349">
    <property type="entry name" value="DUF1722"/>
    <property type="match status" value="1"/>
</dbReference>
<dbReference type="EMBL" id="CP010086">
    <property type="protein sequence ID" value="AJG99636.1"/>
    <property type="molecule type" value="Genomic_DNA"/>
</dbReference>
<evidence type="ECO:0000313" key="3">
    <source>
        <dbReference type="Proteomes" id="UP000031866"/>
    </source>
</evidence>
<dbReference type="STRING" id="1520.LF65_03069"/>
<dbReference type="PIRSF" id="PIRSF037004">
    <property type="entry name" value="UCP037004"/>
    <property type="match status" value="1"/>
</dbReference>
<dbReference type="PANTHER" id="PTHR30087">
    <property type="entry name" value="INNER MEMBRANE PROTEIN"/>
    <property type="match status" value="1"/>
</dbReference>
<dbReference type="OrthoDB" id="9797779at2"/>
<organism evidence="2 3">
    <name type="scientific">Clostridium beijerinckii</name>
    <name type="common">Clostridium MP</name>
    <dbReference type="NCBI Taxonomy" id="1520"/>
    <lineage>
        <taxon>Bacteria</taxon>
        <taxon>Bacillati</taxon>
        <taxon>Bacillota</taxon>
        <taxon>Clostridia</taxon>
        <taxon>Eubacteriales</taxon>
        <taxon>Clostridiaceae</taxon>
        <taxon>Clostridium</taxon>
    </lineage>
</organism>
<name>A0A0B5QMY6_CLOBE</name>
<dbReference type="KEGG" id="cbei:LF65_03069"/>
<dbReference type="AlphaFoldDB" id="A0A0B5QMY6"/>
<reference evidence="3" key="1">
    <citation type="submission" date="2014-12" db="EMBL/GenBank/DDBJ databases">
        <title>Genome sequence of Clostridium beijerinckii strain 59B.</title>
        <authorList>
            <person name="Little G.T."/>
            <person name="Minton N.P."/>
        </authorList>
    </citation>
    <scope>NUCLEOTIDE SEQUENCE [LARGE SCALE GENOMIC DNA]</scope>
    <source>
        <strain evidence="3">59B</strain>
    </source>
</reference>
<dbReference type="Proteomes" id="UP000031866">
    <property type="component" value="Chromosome"/>
</dbReference>
<evidence type="ECO:0000259" key="1">
    <source>
        <dbReference type="Pfam" id="PF08349"/>
    </source>
</evidence>
<sequence>MGDLFKPNVFFSKCLGFEACRYNGQMITDAFVEKLKPFVNIINVCPETSIGLKVPRPTIRVVSENNELKLYEPKEGKEFTKEMVEFSESYLKDLNNIDGFLLKSGSPSCGHKNVKIYNGTAKVTGSTRGAGIFGNKIKEKFPYAAIEDEGRLHNYRIRDNFLTRIFINADFRKVKESNSLNELIHFQRRNKLLLMVNSQKYTKILGRITANGENNNIKSTMAEYEKNLNLAFEKLPKYTNNINVLMHAMGYFSKYITNEETQLLLDSLEKYKMKKLTIMSPMLLVKSYVVRFNIDYLLEQTYFNPYPEDLIILEDSEKIEI</sequence>
<proteinExistence type="predicted"/>
<dbReference type="PANTHER" id="PTHR30087:SF0">
    <property type="entry name" value="INNER MEMBRANE PROTEIN"/>
    <property type="match status" value="1"/>
</dbReference>
<dbReference type="Pfam" id="PF04463">
    <property type="entry name" value="2-thiour_desulf"/>
    <property type="match status" value="1"/>
</dbReference>
<accession>A0A0B5QMY6</accession>
<feature type="domain" description="DUF1722" evidence="1">
    <location>
        <begin position="191"/>
        <end position="307"/>
    </location>
</feature>
<protein>
    <recommendedName>
        <fullName evidence="1">DUF1722 domain-containing protein</fullName>
    </recommendedName>
</protein>